<proteinExistence type="predicted"/>
<protein>
    <submittedName>
        <fullName evidence="1">Uncharacterized protein</fullName>
    </submittedName>
</protein>
<reference evidence="1 2" key="1">
    <citation type="submission" date="2014-04" db="EMBL/GenBank/DDBJ databases">
        <authorList>
            <consortium name="DOE Joint Genome Institute"/>
            <person name="Kuo A."/>
            <person name="Tarkka M."/>
            <person name="Buscot F."/>
            <person name="Kohler A."/>
            <person name="Nagy L.G."/>
            <person name="Floudas D."/>
            <person name="Copeland A."/>
            <person name="Barry K.W."/>
            <person name="Cichocki N."/>
            <person name="Veneault-Fourrey C."/>
            <person name="LaButti K."/>
            <person name="Lindquist E.A."/>
            <person name="Lipzen A."/>
            <person name="Lundell T."/>
            <person name="Morin E."/>
            <person name="Murat C."/>
            <person name="Sun H."/>
            <person name="Tunlid A."/>
            <person name="Henrissat B."/>
            <person name="Grigoriev I.V."/>
            <person name="Hibbett D.S."/>
            <person name="Martin F."/>
            <person name="Nordberg H.P."/>
            <person name="Cantor M.N."/>
            <person name="Hua S.X."/>
        </authorList>
    </citation>
    <scope>NUCLEOTIDE SEQUENCE [LARGE SCALE GENOMIC DNA]</scope>
    <source>
        <strain evidence="1 2">F 1598</strain>
    </source>
</reference>
<dbReference type="HOGENOM" id="CLU_189312_0_0_1"/>
<sequence>MNAYSQPTSATQAKDRLYAQLATSLKNTSRAIGHTADLFEQLQVDLDAMRTLAGIHAAQFMTVAAELNPDAEEPTEKEM</sequence>
<gene>
    <name evidence="1" type="ORF">PILCRDRAFT_698870</name>
</gene>
<accession>A0A0C3ALC3</accession>
<dbReference type="STRING" id="765440.A0A0C3ALC3"/>
<name>A0A0C3ALC3_PILCF</name>
<dbReference type="EMBL" id="KN833057">
    <property type="protein sequence ID" value="KIM74683.1"/>
    <property type="molecule type" value="Genomic_DNA"/>
</dbReference>
<dbReference type="Proteomes" id="UP000054166">
    <property type="component" value="Unassembled WGS sequence"/>
</dbReference>
<evidence type="ECO:0000313" key="2">
    <source>
        <dbReference type="Proteomes" id="UP000054166"/>
    </source>
</evidence>
<dbReference type="InParanoid" id="A0A0C3ALC3"/>
<dbReference type="OrthoDB" id="3212378at2759"/>
<keyword evidence="2" id="KW-1185">Reference proteome</keyword>
<evidence type="ECO:0000313" key="1">
    <source>
        <dbReference type="EMBL" id="KIM74683.1"/>
    </source>
</evidence>
<reference evidence="2" key="2">
    <citation type="submission" date="2015-01" db="EMBL/GenBank/DDBJ databases">
        <title>Evolutionary Origins and Diversification of the Mycorrhizal Mutualists.</title>
        <authorList>
            <consortium name="DOE Joint Genome Institute"/>
            <consortium name="Mycorrhizal Genomics Consortium"/>
            <person name="Kohler A."/>
            <person name="Kuo A."/>
            <person name="Nagy L.G."/>
            <person name="Floudas D."/>
            <person name="Copeland A."/>
            <person name="Barry K.W."/>
            <person name="Cichocki N."/>
            <person name="Veneault-Fourrey C."/>
            <person name="LaButti K."/>
            <person name="Lindquist E.A."/>
            <person name="Lipzen A."/>
            <person name="Lundell T."/>
            <person name="Morin E."/>
            <person name="Murat C."/>
            <person name="Riley R."/>
            <person name="Ohm R."/>
            <person name="Sun H."/>
            <person name="Tunlid A."/>
            <person name="Henrissat B."/>
            <person name="Grigoriev I.V."/>
            <person name="Hibbett D.S."/>
            <person name="Martin F."/>
        </authorList>
    </citation>
    <scope>NUCLEOTIDE SEQUENCE [LARGE SCALE GENOMIC DNA]</scope>
    <source>
        <strain evidence="2">F 1598</strain>
    </source>
</reference>
<dbReference type="AlphaFoldDB" id="A0A0C3ALC3"/>
<organism evidence="1 2">
    <name type="scientific">Piloderma croceum (strain F 1598)</name>
    <dbReference type="NCBI Taxonomy" id="765440"/>
    <lineage>
        <taxon>Eukaryota</taxon>
        <taxon>Fungi</taxon>
        <taxon>Dikarya</taxon>
        <taxon>Basidiomycota</taxon>
        <taxon>Agaricomycotina</taxon>
        <taxon>Agaricomycetes</taxon>
        <taxon>Agaricomycetidae</taxon>
        <taxon>Atheliales</taxon>
        <taxon>Atheliaceae</taxon>
        <taxon>Piloderma</taxon>
    </lineage>
</organism>